<organism evidence="3 4">
    <name type="scientific">Candidatus Woykebacteria bacterium RIFCSPHIGHO2_02_FULL_43_16b</name>
    <dbReference type="NCBI Taxonomy" id="1802601"/>
    <lineage>
        <taxon>Bacteria</taxon>
        <taxon>Candidatus Woykeibacteriota</taxon>
    </lineage>
</organism>
<dbReference type="PANTHER" id="PTHR46401">
    <property type="entry name" value="GLYCOSYLTRANSFERASE WBBK-RELATED"/>
    <property type="match status" value="1"/>
</dbReference>
<dbReference type="Proteomes" id="UP000177821">
    <property type="component" value="Unassembled WGS sequence"/>
</dbReference>
<dbReference type="GO" id="GO:0016757">
    <property type="term" value="F:glycosyltransferase activity"/>
    <property type="evidence" value="ECO:0007669"/>
    <property type="project" value="InterPro"/>
</dbReference>
<reference evidence="3 4" key="1">
    <citation type="journal article" date="2016" name="Nat. Commun.">
        <title>Thousands of microbial genomes shed light on interconnected biogeochemical processes in an aquifer system.</title>
        <authorList>
            <person name="Anantharaman K."/>
            <person name="Brown C.T."/>
            <person name="Hug L.A."/>
            <person name="Sharon I."/>
            <person name="Castelle C.J."/>
            <person name="Probst A.J."/>
            <person name="Thomas B.C."/>
            <person name="Singh A."/>
            <person name="Wilkins M.J."/>
            <person name="Karaoz U."/>
            <person name="Brodie E.L."/>
            <person name="Williams K.H."/>
            <person name="Hubbard S.S."/>
            <person name="Banfield J.F."/>
        </authorList>
    </citation>
    <scope>NUCLEOTIDE SEQUENCE [LARGE SCALE GENOMIC DNA]</scope>
</reference>
<keyword evidence="1" id="KW-0808">Transferase</keyword>
<dbReference type="Gene3D" id="3.40.50.2000">
    <property type="entry name" value="Glycogen Phosphorylase B"/>
    <property type="match status" value="2"/>
</dbReference>
<feature type="domain" description="Glycosyl transferase family 1" evidence="2">
    <location>
        <begin position="173"/>
        <end position="344"/>
    </location>
</feature>
<evidence type="ECO:0000313" key="4">
    <source>
        <dbReference type="Proteomes" id="UP000177821"/>
    </source>
</evidence>
<sequence>MKILILNWRDIKNPASGGAEKVTFEIAKYFIKHGHEVTWFAASFKSAPASENLDGVKIIRAGSQTTVHIHAFIKYLTHFRGQFDLILEEINTLPFLTPLYAKEKKIAYFNQLAREVWFYEAKFPISLIGFLLEPLYVALYRNTQVITISKSCQLELQEFGIKKVSVFPMAIDFEKEQKFLTPKESILTLIYVGRIVPSKRVLDVIECFNLVLRQVENAQLWIVGNGDESYTSKVTSKIKKLGLDQKVELKGRVSDEEKFRLMSRAHLILVTSIKEGWGLIVSEANGVKTPAVVYDVSGLRDAVRDQETGIVCKQGSPQSMAEEIITLVKDRKKYATLQTNAYNWSKELTWENTGRKSLEIIEKVLGSTE</sequence>
<dbReference type="PANTHER" id="PTHR46401:SF2">
    <property type="entry name" value="GLYCOSYLTRANSFERASE WBBK-RELATED"/>
    <property type="match status" value="1"/>
</dbReference>
<dbReference type="SUPFAM" id="SSF53756">
    <property type="entry name" value="UDP-Glycosyltransferase/glycogen phosphorylase"/>
    <property type="match status" value="1"/>
</dbReference>
<accession>A0A1G1WPP7</accession>
<evidence type="ECO:0000256" key="1">
    <source>
        <dbReference type="ARBA" id="ARBA00022679"/>
    </source>
</evidence>
<dbReference type="GO" id="GO:0009103">
    <property type="term" value="P:lipopolysaccharide biosynthetic process"/>
    <property type="evidence" value="ECO:0007669"/>
    <property type="project" value="TreeGrafter"/>
</dbReference>
<evidence type="ECO:0000313" key="3">
    <source>
        <dbReference type="EMBL" id="OGY29669.1"/>
    </source>
</evidence>
<dbReference type="InterPro" id="IPR001296">
    <property type="entry name" value="Glyco_trans_1"/>
</dbReference>
<evidence type="ECO:0000259" key="2">
    <source>
        <dbReference type="Pfam" id="PF00534"/>
    </source>
</evidence>
<dbReference type="CDD" id="cd03801">
    <property type="entry name" value="GT4_PimA-like"/>
    <property type="match status" value="1"/>
</dbReference>
<name>A0A1G1WPP7_9BACT</name>
<gene>
    <name evidence="3" type="ORF">A3J50_01570</name>
</gene>
<dbReference type="EMBL" id="MHCX01000018">
    <property type="protein sequence ID" value="OGY29669.1"/>
    <property type="molecule type" value="Genomic_DNA"/>
</dbReference>
<dbReference type="AlphaFoldDB" id="A0A1G1WPP7"/>
<dbReference type="Pfam" id="PF00534">
    <property type="entry name" value="Glycos_transf_1"/>
    <property type="match status" value="1"/>
</dbReference>
<proteinExistence type="predicted"/>
<protein>
    <recommendedName>
        <fullName evidence="2">Glycosyl transferase family 1 domain-containing protein</fullName>
    </recommendedName>
</protein>
<comment type="caution">
    <text evidence="3">The sequence shown here is derived from an EMBL/GenBank/DDBJ whole genome shotgun (WGS) entry which is preliminary data.</text>
</comment>